<keyword evidence="2 5" id="KW-0436">Ligase</keyword>
<dbReference type="InterPro" id="IPR025110">
    <property type="entry name" value="AMP-bd_C"/>
</dbReference>
<dbReference type="EMBL" id="RJMB01000001">
    <property type="protein sequence ID" value="RNL87386.1"/>
    <property type="molecule type" value="Genomic_DNA"/>
</dbReference>
<dbReference type="Pfam" id="PF00501">
    <property type="entry name" value="AMP-binding"/>
    <property type="match status" value="1"/>
</dbReference>
<feature type="domain" description="AMP-dependent synthetase/ligase" evidence="3">
    <location>
        <begin position="9"/>
        <end position="385"/>
    </location>
</feature>
<evidence type="ECO:0000256" key="1">
    <source>
        <dbReference type="ARBA" id="ARBA00006432"/>
    </source>
</evidence>
<reference evidence="5 6" key="1">
    <citation type="submission" date="2018-11" db="EMBL/GenBank/DDBJ databases">
        <title>The genome draft of YIM 96095.</title>
        <authorList>
            <person name="Tang S.-K."/>
            <person name="Chunyu W.-X."/>
            <person name="Feng Y.-Z."/>
        </authorList>
    </citation>
    <scope>NUCLEOTIDE SEQUENCE [LARGE SCALE GENOMIC DNA]</scope>
    <source>
        <strain evidence="5 6">YIM 96095</strain>
    </source>
</reference>
<dbReference type="GO" id="GO:0016877">
    <property type="term" value="F:ligase activity, forming carbon-sulfur bonds"/>
    <property type="evidence" value="ECO:0007669"/>
    <property type="project" value="UniProtKB-ARBA"/>
</dbReference>
<dbReference type="Pfam" id="PF13193">
    <property type="entry name" value="AMP-binding_C"/>
    <property type="match status" value="1"/>
</dbReference>
<dbReference type="InterPro" id="IPR050237">
    <property type="entry name" value="ATP-dep_AMP-bd_enzyme"/>
</dbReference>
<dbReference type="InterPro" id="IPR020845">
    <property type="entry name" value="AMP-binding_CS"/>
</dbReference>
<name>A0A3N0EHM1_9ACTN</name>
<gene>
    <name evidence="5" type="ORF">EFW17_00730</name>
</gene>
<comment type="caution">
    <text evidence="5">The sequence shown here is derived from an EMBL/GenBank/DDBJ whole genome shotgun (WGS) entry which is preliminary data.</text>
</comment>
<dbReference type="SUPFAM" id="SSF56801">
    <property type="entry name" value="Acetyl-CoA synthetase-like"/>
    <property type="match status" value="1"/>
</dbReference>
<feature type="domain" description="AMP-binding enzyme C-terminal" evidence="4">
    <location>
        <begin position="435"/>
        <end position="510"/>
    </location>
</feature>
<sequence>MLNLSVLLEDGARRVPDRECLVFGDQRLSYSLVNTIANQVAAFLVSRGIQRGDKVALASPNTPYFPFVYFGALKAGAVVVPLNVLLAGPEIAYHLRDSGAKALFAFTGSPDLPLGERAFEAFNEVDECEVFVDLPPAAGVTESSIDGAETFWSAIAGQPDQFETALTEADDTAVLIYTSGTTGRPKGAELTHSNLMMNAAVSHTMYEESDGGQDRFLAVLPLFHIFGQTTMMNTPLFRQATIVMQARFDGDEALDLMGRERVTVFAGVPTMYWGLLGAKGEHDVATISNTLTTAVSGGSPLPAELSRKVTERFGIEVKEGYGLSETSPVASFNDPNSEGGAKPQSIGLPIWGVEMKLVDSDFKDVEGEGPGEIAIRGHNVMKGYYNRPDATAEVLQNGWFRTGDIARRDEDGYYFIVDRAKDMILRGGYNVYPREVEETLMSHPEVSLAAVVGVSHETHGEEVKAFIIREEGASLTEEALIDWAKGQLAGYKYPRIVEFRDELPMTATGKILKRELR</sequence>
<dbReference type="Proteomes" id="UP000269198">
    <property type="component" value="Unassembled WGS sequence"/>
</dbReference>
<keyword evidence="6" id="KW-1185">Reference proteome</keyword>
<evidence type="ECO:0000313" key="6">
    <source>
        <dbReference type="Proteomes" id="UP000269198"/>
    </source>
</evidence>
<dbReference type="CDD" id="cd05936">
    <property type="entry name" value="FC-FACS_FadD_like"/>
    <property type="match status" value="1"/>
</dbReference>
<evidence type="ECO:0000256" key="2">
    <source>
        <dbReference type="ARBA" id="ARBA00022598"/>
    </source>
</evidence>
<dbReference type="Gene3D" id="3.40.50.12780">
    <property type="entry name" value="N-terminal domain of ligase-like"/>
    <property type="match status" value="1"/>
</dbReference>
<dbReference type="AlphaFoldDB" id="A0A3N0EHM1"/>
<evidence type="ECO:0000259" key="4">
    <source>
        <dbReference type="Pfam" id="PF13193"/>
    </source>
</evidence>
<proteinExistence type="inferred from homology"/>
<dbReference type="InterPro" id="IPR042099">
    <property type="entry name" value="ANL_N_sf"/>
</dbReference>
<dbReference type="PROSITE" id="PS00455">
    <property type="entry name" value="AMP_BINDING"/>
    <property type="match status" value="1"/>
</dbReference>
<comment type="similarity">
    <text evidence="1">Belongs to the ATP-dependent AMP-binding enzyme family.</text>
</comment>
<evidence type="ECO:0000313" key="5">
    <source>
        <dbReference type="EMBL" id="RNL87386.1"/>
    </source>
</evidence>
<dbReference type="FunFam" id="3.30.300.30:FF:000008">
    <property type="entry name" value="2,3-dihydroxybenzoate-AMP ligase"/>
    <property type="match status" value="1"/>
</dbReference>
<dbReference type="InterPro" id="IPR000873">
    <property type="entry name" value="AMP-dep_synth/lig_dom"/>
</dbReference>
<dbReference type="PANTHER" id="PTHR43767">
    <property type="entry name" value="LONG-CHAIN-FATTY-ACID--COA LIGASE"/>
    <property type="match status" value="1"/>
</dbReference>
<dbReference type="NCBIfam" id="NF004837">
    <property type="entry name" value="PRK06187.1"/>
    <property type="match status" value="1"/>
</dbReference>
<dbReference type="Gene3D" id="3.30.300.30">
    <property type="match status" value="1"/>
</dbReference>
<dbReference type="OrthoDB" id="4363623at2"/>
<accession>A0A3N0EHM1</accession>
<dbReference type="InterPro" id="IPR045851">
    <property type="entry name" value="AMP-bd_C_sf"/>
</dbReference>
<evidence type="ECO:0000259" key="3">
    <source>
        <dbReference type="Pfam" id="PF00501"/>
    </source>
</evidence>
<protein>
    <submittedName>
        <fullName evidence="5">Long-chain fatty acid--CoA ligase</fullName>
    </submittedName>
</protein>
<organism evidence="5 6">
    <name type="scientific">Halostreptopolyspora alba</name>
    <dbReference type="NCBI Taxonomy" id="2487137"/>
    <lineage>
        <taxon>Bacteria</taxon>
        <taxon>Bacillati</taxon>
        <taxon>Actinomycetota</taxon>
        <taxon>Actinomycetes</taxon>
        <taxon>Streptosporangiales</taxon>
        <taxon>Nocardiopsidaceae</taxon>
        <taxon>Halostreptopolyspora</taxon>
    </lineage>
</organism>
<dbReference type="RefSeq" id="WP_123199251.1">
    <property type="nucleotide sequence ID" value="NZ_RJMB01000001.1"/>
</dbReference>
<dbReference type="PANTHER" id="PTHR43767:SF12">
    <property type="entry name" value="AMP-DEPENDENT SYNTHETASE AND LIGASE"/>
    <property type="match status" value="1"/>
</dbReference>